<keyword evidence="2 3" id="KW-0040">ANK repeat</keyword>
<dbReference type="Gene3D" id="1.25.40.20">
    <property type="entry name" value="Ankyrin repeat-containing domain"/>
    <property type="match status" value="1"/>
</dbReference>
<dbReference type="PROSITE" id="PS50088">
    <property type="entry name" value="ANK_REPEAT"/>
    <property type="match status" value="2"/>
</dbReference>
<dbReference type="SUPFAM" id="SSF48403">
    <property type="entry name" value="Ankyrin repeat"/>
    <property type="match status" value="1"/>
</dbReference>
<feature type="region of interest" description="Disordered" evidence="5">
    <location>
        <begin position="373"/>
        <end position="412"/>
    </location>
</feature>
<organism evidence="6 7">
    <name type="scientific">Pycnococcus provasolii</name>
    <dbReference type="NCBI Taxonomy" id="41880"/>
    <lineage>
        <taxon>Eukaryota</taxon>
        <taxon>Viridiplantae</taxon>
        <taxon>Chlorophyta</taxon>
        <taxon>Pseudoscourfieldiophyceae</taxon>
        <taxon>Pseudoscourfieldiales</taxon>
        <taxon>Pycnococcaceae</taxon>
        <taxon>Pycnococcus</taxon>
    </lineage>
</organism>
<sequence>MALPRLDLSRVSYAAMGGDAPFDVPLGADMPPPEERGSGSSSDDDGVGAFVEGAADRLAAFHAKLERNELLKRAKAAAAQNASSPEPDVGVTDAVYERLEAERKEVERLVAVEASLREEKRRLAELKQATANAAATAATTNHYYDANQNAHAGDAIDDLRARRAAIAAQIQAATLGASAQNVPPAGPAPKARWKQREEQRWAELEHQASAMAPLPKPRPGWKERRAQRQQHAVASGAAAPQSGMMGTRQQMSPPQRRAHFAPETASPARRHAGSPTRGVSYAPPPPAAPVHAHSPWRAPAHVPQPVPAPPPPQMVPPPTAYSGVGYHPPSQPPWGAPAPTWMSPSVSYAHAMPMPVPHAHMPTMHTPYGAAHPPPPTAMHHSPYHAPPPQHHQQMHHHSSHTSPPSDGGGVFALIRAGNRRDEVKMMLRANPSAAHARDANGDTALMVACQLGDQRMARVLLRAGADVNSCNAQGNTPLHYCFGFGHVALGDYLVSKGANDTLENHRGLCCYDMHMPS</sequence>
<gene>
    <name evidence="6" type="ORF">PPROV_000886500</name>
</gene>
<feature type="repeat" description="ANK" evidence="3">
    <location>
        <begin position="441"/>
        <end position="473"/>
    </location>
</feature>
<evidence type="ECO:0000256" key="3">
    <source>
        <dbReference type="PROSITE-ProRule" id="PRU00023"/>
    </source>
</evidence>
<dbReference type="PROSITE" id="PS50297">
    <property type="entry name" value="ANK_REP_REGION"/>
    <property type="match status" value="2"/>
</dbReference>
<feature type="region of interest" description="Disordered" evidence="5">
    <location>
        <begin position="21"/>
        <end position="49"/>
    </location>
</feature>
<dbReference type="InterPro" id="IPR002110">
    <property type="entry name" value="Ankyrin_rpt"/>
</dbReference>
<feature type="region of interest" description="Disordered" evidence="5">
    <location>
        <begin position="208"/>
        <end position="295"/>
    </location>
</feature>
<keyword evidence="7" id="KW-1185">Reference proteome</keyword>
<accession>A0A830HTW7</accession>
<evidence type="ECO:0000313" key="7">
    <source>
        <dbReference type="Proteomes" id="UP000660262"/>
    </source>
</evidence>
<dbReference type="Pfam" id="PF12796">
    <property type="entry name" value="Ank_2"/>
    <property type="match status" value="1"/>
</dbReference>
<evidence type="ECO:0000256" key="5">
    <source>
        <dbReference type="SAM" id="MobiDB-lite"/>
    </source>
</evidence>
<evidence type="ECO:0000256" key="2">
    <source>
        <dbReference type="ARBA" id="ARBA00023043"/>
    </source>
</evidence>
<keyword evidence="4" id="KW-0175">Coiled coil</keyword>
<feature type="repeat" description="ANK" evidence="3">
    <location>
        <begin position="474"/>
        <end position="506"/>
    </location>
</feature>
<dbReference type="InterPro" id="IPR036770">
    <property type="entry name" value="Ankyrin_rpt-contain_sf"/>
</dbReference>
<dbReference type="OrthoDB" id="548600at2759"/>
<evidence type="ECO:0000256" key="4">
    <source>
        <dbReference type="SAM" id="Coils"/>
    </source>
</evidence>
<evidence type="ECO:0000256" key="1">
    <source>
        <dbReference type="ARBA" id="ARBA00022737"/>
    </source>
</evidence>
<reference evidence="6" key="1">
    <citation type="submission" date="2020-10" db="EMBL/GenBank/DDBJ databases">
        <title>Unveiling of a novel bifunctional photoreceptor, Dualchrome1, isolated from a cosmopolitan green alga.</title>
        <authorList>
            <person name="Suzuki S."/>
            <person name="Kawachi M."/>
        </authorList>
    </citation>
    <scope>NUCLEOTIDE SEQUENCE</scope>
    <source>
        <strain evidence="6">NIES 2893</strain>
    </source>
</reference>
<proteinExistence type="predicted"/>
<dbReference type="SMART" id="SM00248">
    <property type="entry name" value="ANK"/>
    <property type="match status" value="2"/>
</dbReference>
<dbReference type="EMBL" id="BNJQ01000028">
    <property type="protein sequence ID" value="GHP10133.1"/>
    <property type="molecule type" value="Genomic_DNA"/>
</dbReference>
<dbReference type="GO" id="GO:0085020">
    <property type="term" value="P:protein K6-linked ubiquitination"/>
    <property type="evidence" value="ECO:0007669"/>
    <property type="project" value="TreeGrafter"/>
</dbReference>
<comment type="caution">
    <text evidence="6">The sequence shown here is derived from an EMBL/GenBank/DDBJ whole genome shotgun (WGS) entry which is preliminary data.</text>
</comment>
<dbReference type="GO" id="GO:0004842">
    <property type="term" value="F:ubiquitin-protein transferase activity"/>
    <property type="evidence" value="ECO:0007669"/>
    <property type="project" value="TreeGrafter"/>
</dbReference>
<dbReference type="PANTHER" id="PTHR24171">
    <property type="entry name" value="ANKYRIN REPEAT DOMAIN-CONTAINING PROTEIN 39-RELATED"/>
    <property type="match status" value="1"/>
</dbReference>
<dbReference type="AlphaFoldDB" id="A0A830HTW7"/>
<keyword evidence="1" id="KW-0677">Repeat</keyword>
<feature type="coiled-coil region" evidence="4">
    <location>
        <begin position="96"/>
        <end position="136"/>
    </location>
</feature>
<dbReference type="Proteomes" id="UP000660262">
    <property type="component" value="Unassembled WGS sequence"/>
</dbReference>
<evidence type="ECO:0000313" key="6">
    <source>
        <dbReference type="EMBL" id="GHP10133.1"/>
    </source>
</evidence>
<dbReference type="PANTHER" id="PTHR24171:SF8">
    <property type="entry name" value="BRCA1-ASSOCIATED RING DOMAIN PROTEIN 1"/>
    <property type="match status" value="1"/>
</dbReference>
<protein>
    <submittedName>
        <fullName evidence="6">Uncharacterized protein</fullName>
    </submittedName>
</protein>
<name>A0A830HTW7_9CHLO</name>